<dbReference type="KEGG" id="tva:4748660"/>
<feature type="domain" description="Ubiquitin-like" evidence="1">
    <location>
        <begin position="5"/>
        <end position="80"/>
    </location>
</feature>
<dbReference type="Gene3D" id="3.10.20.90">
    <property type="entry name" value="Phosphatidylinositol 3-kinase Catalytic Subunit, Chain A, domain 1"/>
    <property type="match status" value="1"/>
</dbReference>
<dbReference type="InterPro" id="IPR029071">
    <property type="entry name" value="Ubiquitin-like_domsf"/>
</dbReference>
<protein>
    <submittedName>
        <fullName evidence="2">Ubiquitin family protein</fullName>
    </submittedName>
</protein>
<evidence type="ECO:0000313" key="3">
    <source>
        <dbReference type="Proteomes" id="UP000001542"/>
    </source>
</evidence>
<evidence type="ECO:0000313" key="2">
    <source>
        <dbReference type="EMBL" id="EAX90968.1"/>
    </source>
</evidence>
<dbReference type="AlphaFoldDB" id="A2FVV6"/>
<dbReference type="OrthoDB" id="419317at2759"/>
<dbReference type="SMR" id="A2FVV6"/>
<keyword evidence="3" id="KW-1185">Reference proteome</keyword>
<dbReference type="VEuPathDB" id="TrichDB:TVAG_187170"/>
<dbReference type="InParanoid" id="A2FVV6"/>
<dbReference type="InterPro" id="IPR000626">
    <property type="entry name" value="Ubiquitin-like_dom"/>
</dbReference>
<dbReference type="CDD" id="cd17039">
    <property type="entry name" value="Ubl_ubiquitin_like"/>
    <property type="match status" value="1"/>
</dbReference>
<dbReference type="SMART" id="SM00213">
    <property type="entry name" value="UBQ"/>
    <property type="match status" value="1"/>
</dbReference>
<dbReference type="VEuPathDB" id="TrichDB:TVAGG3_1001880"/>
<reference evidence="2" key="2">
    <citation type="journal article" date="2007" name="Science">
        <title>Draft genome sequence of the sexually transmitted pathogen Trichomonas vaginalis.</title>
        <authorList>
            <person name="Carlton J.M."/>
            <person name="Hirt R.P."/>
            <person name="Silva J.C."/>
            <person name="Delcher A.L."/>
            <person name="Schatz M."/>
            <person name="Zhao Q."/>
            <person name="Wortman J.R."/>
            <person name="Bidwell S.L."/>
            <person name="Alsmark U.C.M."/>
            <person name="Besteiro S."/>
            <person name="Sicheritz-Ponten T."/>
            <person name="Noel C.J."/>
            <person name="Dacks J.B."/>
            <person name="Foster P.G."/>
            <person name="Simillion C."/>
            <person name="Van de Peer Y."/>
            <person name="Miranda-Saavedra D."/>
            <person name="Barton G.J."/>
            <person name="Westrop G.D."/>
            <person name="Mueller S."/>
            <person name="Dessi D."/>
            <person name="Fiori P.L."/>
            <person name="Ren Q."/>
            <person name="Paulsen I."/>
            <person name="Zhang H."/>
            <person name="Bastida-Corcuera F.D."/>
            <person name="Simoes-Barbosa A."/>
            <person name="Brown M.T."/>
            <person name="Hayes R.D."/>
            <person name="Mukherjee M."/>
            <person name="Okumura C.Y."/>
            <person name="Schneider R."/>
            <person name="Smith A.J."/>
            <person name="Vanacova S."/>
            <person name="Villalvazo M."/>
            <person name="Haas B.J."/>
            <person name="Pertea M."/>
            <person name="Feldblyum T.V."/>
            <person name="Utterback T.R."/>
            <person name="Shu C.L."/>
            <person name="Osoegawa K."/>
            <person name="de Jong P.J."/>
            <person name="Hrdy I."/>
            <person name="Horvathova L."/>
            <person name="Zubacova Z."/>
            <person name="Dolezal P."/>
            <person name="Malik S.B."/>
            <person name="Logsdon J.M. Jr."/>
            <person name="Henze K."/>
            <person name="Gupta A."/>
            <person name="Wang C.C."/>
            <person name="Dunne R.L."/>
            <person name="Upcroft J.A."/>
            <person name="Upcroft P."/>
            <person name="White O."/>
            <person name="Salzberg S.L."/>
            <person name="Tang P."/>
            <person name="Chiu C.-H."/>
            <person name="Lee Y.-S."/>
            <person name="Embley T.M."/>
            <person name="Coombs G.H."/>
            <person name="Mottram J.C."/>
            <person name="Tachezy J."/>
            <person name="Fraser-Liggett C.M."/>
            <person name="Johnson P.J."/>
        </authorList>
    </citation>
    <scope>NUCLEOTIDE SEQUENCE [LARGE SCALE GENOMIC DNA]</scope>
    <source>
        <strain evidence="2">G3</strain>
    </source>
</reference>
<dbReference type="Pfam" id="PF00240">
    <property type="entry name" value="ubiquitin"/>
    <property type="match status" value="1"/>
</dbReference>
<organism evidence="2 3">
    <name type="scientific">Trichomonas vaginalis (strain ATCC PRA-98 / G3)</name>
    <dbReference type="NCBI Taxonomy" id="412133"/>
    <lineage>
        <taxon>Eukaryota</taxon>
        <taxon>Metamonada</taxon>
        <taxon>Parabasalia</taxon>
        <taxon>Trichomonadida</taxon>
        <taxon>Trichomonadidae</taxon>
        <taxon>Trichomonas</taxon>
    </lineage>
</organism>
<evidence type="ECO:0000259" key="1">
    <source>
        <dbReference type="PROSITE" id="PS50053"/>
    </source>
</evidence>
<proteinExistence type="predicted"/>
<dbReference type="PROSITE" id="PS50053">
    <property type="entry name" value="UBIQUITIN_2"/>
    <property type="match status" value="1"/>
</dbReference>
<dbReference type="Proteomes" id="UP000001542">
    <property type="component" value="Unassembled WGS sequence"/>
</dbReference>
<dbReference type="SUPFAM" id="SSF54236">
    <property type="entry name" value="Ubiquitin-like"/>
    <property type="match status" value="1"/>
</dbReference>
<name>A2FVV6_TRIV3</name>
<dbReference type="EMBL" id="DS114069">
    <property type="protein sequence ID" value="EAX90968.1"/>
    <property type="molecule type" value="Genomic_DNA"/>
</dbReference>
<accession>A2FVV6</accession>
<sequence length="81" mass="8781">MSGQFTIRCFLVSGENYDIRVTNNETISALMEELSSMTGVPVENQMILLNGSLLDPSSTIESCKIQPGDSIHLTINVVGGY</sequence>
<reference evidence="2" key="1">
    <citation type="submission" date="2006-10" db="EMBL/GenBank/DDBJ databases">
        <authorList>
            <person name="Amadeo P."/>
            <person name="Zhao Q."/>
            <person name="Wortman J."/>
            <person name="Fraser-Liggett C."/>
            <person name="Carlton J."/>
        </authorList>
    </citation>
    <scope>NUCLEOTIDE SEQUENCE</scope>
    <source>
        <strain evidence="2">G3</strain>
    </source>
</reference>
<gene>
    <name evidence="2" type="ORF">TVAG_187170</name>
</gene>
<dbReference type="RefSeq" id="XP_001303898.1">
    <property type="nucleotide sequence ID" value="XM_001303897.1"/>
</dbReference>